<keyword evidence="2" id="KW-0503">Monooxygenase</keyword>
<feature type="region of interest" description="Disordered" evidence="3">
    <location>
        <begin position="255"/>
        <end position="276"/>
    </location>
</feature>
<evidence type="ECO:0000313" key="5">
    <source>
        <dbReference type="EMBL" id="GAA0603502.1"/>
    </source>
</evidence>
<gene>
    <name evidence="5" type="ORF">GCM10009547_01370</name>
</gene>
<dbReference type="InterPro" id="IPR011251">
    <property type="entry name" value="Luciferase-like_dom"/>
</dbReference>
<dbReference type="Proteomes" id="UP001500957">
    <property type="component" value="Unassembled WGS sequence"/>
</dbReference>
<dbReference type="Pfam" id="PF00296">
    <property type="entry name" value="Bac_luciferase"/>
    <property type="match status" value="1"/>
</dbReference>
<accession>A0ABN1G3X1</accession>
<name>A0ABN1G3X1_9ACTN</name>
<organism evidence="5 6">
    <name type="scientific">Sporichthya brevicatena</name>
    <dbReference type="NCBI Taxonomy" id="171442"/>
    <lineage>
        <taxon>Bacteria</taxon>
        <taxon>Bacillati</taxon>
        <taxon>Actinomycetota</taxon>
        <taxon>Actinomycetes</taxon>
        <taxon>Sporichthyales</taxon>
        <taxon>Sporichthyaceae</taxon>
        <taxon>Sporichthya</taxon>
    </lineage>
</organism>
<protein>
    <submittedName>
        <fullName evidence="5">LLM class flavin-dependent oxidoreductase</fullName>
    </submittedName>
</protein>
<dbReference type="PANTHER" id="PTHR30137:SF8">
    <property type="entry name" value="BLR5498 PROTEIN"/>
    <property type="match status" value="1"/>
</dbReference>
<dbReference type="Gene3D" id="3.20.20.30">
    <property type="entry name" value="Luciferase-like domain"/>
    <property type="match status" value="1"/>
</dbReference>
<sequence length="367" mass="41295">MKIAPLFLAPTPDPTKSFVERYEEIYRLVEYANEAQMECVWFTEHHFSDYGYSPNPLMMMAEAARRAPDIRLGAAVAVLPLWHPVRLAEDIAFLDCVSGGRVDIGIGRGYQPLEFAVFGADLANNRGMFAESLKIMKKCWTEDDWSFEGKHWQIPETTVFPRPVQNPIPFWMAATTPPSIRGAVEMGYHLCTGTGALLDELEQRNAFIDACFDELGRSSEGIHRSVNKFILCTNDPSEVDLAIRESKWQIRVSRDLTSGTNPPGGRNPAPPFKGEPNDEIWKQRLIVGTPEECLEIIRAHAEVGISYINALFDFGGVPHDVVQRSMKLFTEELMPEMESIKPRVSTPEERAANAEVFVNRGDRYTGV</sequence>
<feature type="domain" description="Luciferase-like" evidence="4">
    <location>
        <begin position="17"/>
        <end position="306"/>
    </location>
</feature>
<proteinExistence type="predicted"/>
<dbReference type="InterPro" id="IPR036661">
    <property type="entry name" value="Luciferase-like_sf"/>
</dbReference>
<comment type="caution">
    <text evidence="5">The sequence shown here is derived from an EMBL/GenBank/DDBJ whole genome shotgun (WGS) entry which is preliminary data.</text>
</comment>
<dbReference type="EMBL" id="BAAAHE010000002">
    <property type="protein sequence ID" value="GAA0603502.1"/>
    <property type="molecule type" value="Genomic_DNA"/>
</dbReference>
<dbReference type="PANTHER" id="PTHR30137">
    <property type="entry name" value="LUCIFERASE-LIKE MONOOXYGENASE"/>
    <property type="match status" value="1"/>
</dbReference>
<evidence type="ECO:0000259" key="4">
    <source>
        <dbReference type="Pfam" id="PF00296"/>
    </source>
</evidence>
<keyword evidence="1" id="KW-0560">Oxidoreductase</keyword>
<evidence type="ECO:0000256" key="1">
    <source>
        <dbReference type="ARBA" id="ARBA00023002"/>
    </source>
</evidence>
<reference evidence="5 6" key="1">
    <citation type="journal article" date="2019" name="Int. J. Syst. Evol. Microbiol.">
        <title>The Global Catalogue of Microorganisms (GCM) 10K type strain sequencing project: providing services to taxonomists for standard genome sequencing and annotation.</title>
        <authorList>
            <consortium name="The Broad Institute Genomics Platform"/>
            <consortium name="The Broad Institute Genome Sequencing Center for Infectious Disease"/>
            <person name="Wu L."/>
            <person name="Ma J."/>
        </authorList>
    </citation>
    <scope>NUCLEOTIDE SEQUENCE [LARGE SCALE GENOMIC DNA]</scope>
    <source>
        <strain evidence="5 6">JCM 10671</strain>
    </source>
</reference>
<dbReference type="InterPro" id="IPR050766">
    <property type="entry name" value="Bact_Lucif_Oxidored"/>
</dbReference>
<evidence type="ECO:0000256" key="2">
    <source>
        <dbReference type="ARBA" id="ARBA00023033"/>
    </source>
</evidence>
<evidence type="ECO:0000256" key="3">
    <source>
        <dbReference type="SAM" id="MobiDB-lite"/>
    </source>
</evidence>
<dbReference type="RefSeq" id="WP_344600521.1">
    <property type="nucleotide sequence ID" value="NZ_BAAAHE010000002.1"/>
</dbReference>
<evidence type="ECO:0000313" key="6">
    <source>
        <dbReference type="Proteomes" id="UP001500957"/>
    </source>
</evidence>
<keyword evidence="6" id="KW-1185">Reference proteome</keyword>
<dbReference type="SUPFAM" id="SSF51679">
    <property type="entry name" value="Bacterial luciferase-like"/>
    <property type="match status" value="1"/>
</dbReference>